<protein>
    <recommendedName>
        <fullName evidence="5">SpoOB alpha-helical domain-containing protein</fullName>
    </recommendedName>
</protein>
<dbReference type="GO" id="GO:0000155">
    <property type="term" value="F:phosphorelay sensor kinase activity"/>
    <property type="evidence" value="ECO:0007669"/>
    <property type="project" value="InterPro"/>
</dbReference>
<keyword evidence="3" id="KW-0418">Kinase</keyword>
<dbReference type="SUPFAM" id="SSF55890">
    <property type="entry name" value="Sporulation response regulatory protein Spo0B"/>
    <property type="match status" value="1"/>
</dbReference>
<dbReference type="EMBL" id="CP158367">
    <property type="protein sequence ID" value="XBX73763.1"/>
    <property type="molecule type" value="Genomic_DNA"/>
</dbReference>
<dbReference type="AlphaFoldDB" id="A0AAU7VI71"/>
<accession>A0AAU7VI71</accession>
<reference evidence="4" key="2">
    <citation type="submission" date="2024-06" db="EMBL/GenBank/DDBJ databases">
        <authorList>
            <person name="Petrova K.O."/>
            <person name="Toshchakov S.V."/>
            <person name="Boltjanskaja Y.V."/>
            <person name="Kevbrin V."/>
        </authorList>
    </citation>
    <scope>NUCLEOTIDE SEQUENCE</scope>
    <source>
        <strain evidence="4">Z-910T</strain>
    </source>
</reference>
<dbReference type="Gene3D" id="1.10.287.130">
    <property type="match status" value="1"/>
</dbReference>
<reference evidence="4" key="1">
    <citation type="journal article" date="2013" name="Extremophiles">
        <title>Proteinivorax tanatarense gen. nov., sp. nov., an anaerobic, haloalkaliphilic, proteolytic bacterium isolated from a decaying algal bloom, and proposal of Proteinivoraceae fam. nov.</title>
        <authorList>
            <person name="Kevbrin V."/>
            <person name="Boltyanskaya Y."/>
            <person name="Zhilina T."/>
            <person name="Kolganova T."/>
            <person name="Lavrentjeva E."/>
            <person name="Kuznetsov B."/>
        </authorList>
    </citation>
    <scope>NUCLEOTIDE SEQUENCE</scope>
    <source>
        <strain evidence="4">Z-910T</strain>
    </source>
</reference>
<organism evidence="4">
    <name type="scientific">Proteinivorax tanatarense</name>
    <dbReference type="NCBI Taxonomy" id="1260629"/>
    <lineage>
        <taxon>Bacteria</taxon>
        <taxon>Bacillati</taxon>
        <taxon>Bacillota</taxon>
        <taxon>Clostridia</taxon>
        <taxon>Eubacteriales</taxon>
        <taxon>Proteinivoracaceae</taxon>
        <taxon>Proteinivorax</taxon>
    </lineage>
</organism>
<name>A0AAU7VI71_9FIRM</name>
<evidence type="ECO:0000256" key="2">
    <source>
        <dbReference type="ARBA" id="ARBA00022679"/>
    </source>
</evidence>
<dbReference type="InterPro" id="IPR016120">
    <property type="entry name" value="Sig_transdc_His_kin_SpoOB"/>
</dbReference>
<gene>
    <name evidence="4" type="ORF">PRVXT_001765</name>
</gene>
<keyword evidence="1" id="KW-0597">Phosphoprotein</keyword>
<sequence>MFVLLFILITLVMLLLIINFIQSKLYAIFRHDIANDVQLIKGYLILNKRKLTDESIINIQEKLKTFTNVNNSSFIFQLLFLFLYSEVQKKASCFDIFVNAQMKNYNLSMFKSLLRAIIYIRKLRFNKIEIDIDKDLVEIFYDGYSKSF</sequence>
<evidence type="ECO:0000313" key="4">
    <source>
        <dbReference type="EMBL" id="XBX73763.1"/>
    </source>
</evidence>
<proteinExistence type="predicted"/>
<dbReference type="RefSeq" id="WP_350342525.1">
    <property type="nucleotide sequence ID" value="NZ_CP158367.1"/>
</dbReference>
<evidence type="ECO:0000256" key="3">
    <source>
        <dbReference type="ARBA" id="ARBA00022777"/>
    </source>
</evidence>
<keyword evidence="2" id="KW-0808">Transferase</keyword>
<evidence type="ECO:0000256" key="1">
    <source>
        <dbReference type="ARBA" id="ARBA00022553"/>
    </source>
</evidence>
<evidence type="ECO:0008006" key="5">
    <source>
        <dbReference type="Google" id="ProtNLM"/>
    </source>
</evidence>